<proteinExistence type="predicted"/>
<evidence type="ECO:0000256" key="5">
    <source>
        <dbReference type="ARBA" id="ARBA00022683"/>
    </source>
</evidence>
<organism evidence="7 8">
    <name type="scientific">Enterococcus alishanensis</name>
    <dbReference type="NCBI Taxonomy" id="1303817"/>
    <lineage>
        <taxon>Bacteria</taxon>
        <taxon>Bacillati</taxon>
        <taxon>Bacillota</taxon>
        <taxon>Bacilli</taxon>
        <taxon>Lactobacillales</taxon>
        <taxon>Enterococcaceae</taxon>
        <taxon>Enterococcus</taxon>
    </lineage>
</organism>
<keyword evidence="3 7" id="KW-0762">Sugar transport</keyword>
<evidence type="ECO:0000313" key="8">
    <source>
        <dbReference type="Proteomes" id="UP000774130"/>
    </source>
</evidence>
<dbReference type="PROSITE" id="PS00372">
    <property type="entry name" value="PTS_EIIA_TYPE_2_HIS"/>
    <property type="match status" value="1"/>
</dbReference>
<dbReference type="CDD" id="cd00211">
    <property type="entry name" value="PTS_IIA_fru"/>
    <property type="match status" value="1"/>
</dbReference>
<evidence type="ECO:0000259" key="6">
    <source>
        <dbReference type="PROSITE" id="PS51094"/>
    </source>
</evidence>
<dbReference type="Pfam" id="PF00359">
    <property type="entry name" value="PTS_EIIA_2"/>
    <property type="match status" value="1"/>
</dbReference>
<dbReference type="InterPro" id="IPR004715">
    <property type="entry name" value="PTS_IIA_fruc"/>
</dbReference>
<evidence type="ECO:0000256" key="4">
    <source>
        <dbReference type="ARBA" id="ARBA00022679"/>
    </source>
</evidence>
<dbReference type="PANTHER" id="PTHR47738:SF2">
    <property type="entry name" value="PTS SYSTEM FRUCTOSE-LIKE EIIA COMPONENT"/>
    <property type="match status" value="1"/>
</dbReference>
<dbReference type="Proteomes" id="UP000774130">
    <property type="component" value="Unassembled WGS sequence"/>
</dbReference>
<dbReference type="InterPro" id="IPR051541">
    <property type="entry name" value="PTS_SugarTrans_NitroReg"/>
</dbReference>
<evidence type="ECO:0000313" key="7">
    <source>
        <dbReference type="EMBL" id="MBV7392147.1"/>
    </source>
</evidence>
<keyword evidence="8" id="KW-1185">Reference proteome</keyword>
<evidence type="ECO:0000256" key="2">
    <source>
        <dbReference type="ARBA" id="ARBA00022553"/>
    </source>
</evidence>
<name>A0ABS6TGP4_9ENTE</name>
<dbReference type="PROSITE" id="PS51094">
    <property type="entry name" value="PTS_EIIA_TYPE_2"/>
    <property type="match status" value="1"/>
</dbReference>
<reference evidence="7 8" key="1">
    <citation type="submission" date="2021-06" db="EMBL/GenBank/DDBJ databases">
        <title>Enterococcus alishanensis sp. nov., a novel lactic acid bacterium isolated from fresh coffee beans.</title>
        <authorList>
            <person name="Chen Y.-S."/>
        </authorList>
    </citation>
    <scope>NUCLEOTIDE SEQUENCE [LARGE SCALE GENOMIC DNA]</scope>
    <source>
        <strain evidence="7 8">ALS3</strain>
    </source>
</reference>
<gene>
    <name evidence="7" type="ORF">KUA55_15800</name>
</gene>
<evidence type="ECO:0000256" key="3">
    <source>
        <dbReference type="ARBA" id="ARBA00022597"/>
    </source>
</evidence>
<dbReference type="RefSeq" id="WP_218327361.1">
    <property type="nucleotide sequence ID" value="NZ_JAHUZB010000008.1"/>
</dbReference>
<dbReference type="NCBIfam" id="TIGR00848">
    <property type="entry name" value="fruA"/>
    <property type="match status" value="1"/>
</dbReference>
<keyword evidence="1" id="KW-0813">Transport</keyword>
<sequence>MDTLDIKEVVNKNLIITGLEGTDKEAVIRELTKRLHDQGYLSDEETFVQDVLAREKEGITGLGNGIAIPHGKSDGVKITTIAVGTTKSPIEWESLDDEPVNVVILFAVKKTDETTTHIKLLQKVAILLADEDLLTNLRNAQSSDEIFELLTAEEE</sequence>
<accession>A0ABS6TGP4</accession>
<comment type="caution">
    <text evidence="7">The sequence shown here is derived from an EMBL/GenBank/DDBJ whole genome shotgun (WGS) entry which is preliminary data.</text>
</comment>
<keyword evidence="5" id="KW-0598">Phosphotransferase system</keyword>
<evidence type="ECO:0000256" key="1">
    <source>
        <dbReference type="ARBA" id="ARBA00022448"/>
    </source>
</evidence>
<dbReference type="PANTHER" id="PTHR47738">
    <property type="entry name" value="PTS SYSTEM FRUCTOSE-LIKE EIIA COMPONENT-RELATED"/>
    <property type="match status" value="1"/>
</dbReference>
<dbReference type="InterPro" id="IPR002178">
    <property type="entry name" value="PTS_EIIA_type-2_dom"/>
</dbReference>
<feature type="domain" description="PTS EIIA type-2" evidence="6">
    <location>
        <begin position="8"/>
        <end position="153"/>
    </location>
</feature>
<dbReference type="EMBL" id="JAHUZB010000008">
    <property type="protein sequence ID" value="MBV7392147.1"/>
    <property type="molecule type" value="Genomic_DNA"/>
</dbReference>
<keyword evidence="4" id="KW-0808">Transferase</keyword>
<protein>
    <submittedName>
        <fullName evidence="7">PTS sugar transporter subunit IIA</fullName>
    </submittedName>
</protein>
<keyword evidence="2" id="KW-0597">Phosphoprotein</keyword>